<name>A0A147BDI7_IXORI</name>
<dbReference type="AlphaFoldDB" id="A0A147BDI7"/>
<dbReference type="Pfam" id="PF03318">
    <property type="entry name" value="ETX_MTX2"/>
    <property type="match status" value="1"/>
</dbReference>
<dbReference type="EMBL" id="GEGO01006566">
    <property type="protein sequence ID" value="JAR88838.1"/>
    <property type="molecule type" value="Transcribed_RNA"/>
</dbReference>
<keyword evidence="1" id="KW-0732">Signal</keyword>
<protein>
    <recommendedName>
        <fullName evidence="3">Cytotoxin-like protein</fullName>
    </recommendedName>
</protein>
<evidence type="ECO:0008006" key="3">
    <source>
        <dbReference type="Google" id="ProtNLM"/>
    </source>
</evidence>
<evidence type="ECO:0000313" key="2">
    <source>
        <dbReference type="EMBL" id="JAR88838.1"/>
    </source>
</evidence>
<reference evidence="2" key="1">
    <citation type="journal article" date="2018" name="PLoS Negl. Trop. Dis.">
        <title>Sialome diversity of ticks revealed by RNAseq of single tick salivary glands.</title>
        <authorList>
            <person name="Perner J."/>
            <person name="Kropackova S."/>
            <person name="Kopacek P."/>
            <person name="Ribeiro J.M."/>
        </authorList>
    </citation>
    <scope>NUCLEOTIDE SEQUENCE</scope>
    <source>
        <strain evidence="2">Siblings of single egg batch collected in Ceske Budejovice</strain>
        <tissue evidence="2">Salivary glands</tissue>
    </source>
</reference>
<dbReference type="PANTHER" id="PTHR34007:SF1">
    <property type="entry name" value="AEROLYSIN-LIKE PROTEIN-RELATED"/>
    <property type="match status" value="1"/>
</dbReference>
<sequence length="290" mass="33091">MCVILLLISSLWASIYVARVGAVFDLADHVKKFVENRINQKYKVDWWDMYGIHDFFKKNKQYGIFVTTASTRMMQFGKRETGPQKPKSIYSKKVRNNQQNSFISYIKEKCTQIETETYNTKKGFEMNVSVSVSVKVPLIASGGGSRYFQMDYESKEGKTTKNQVVYIIDFQVTIPAHKSVDILVQIMEHEEIVDWTADIIVSGYFTVYYKQKLGGRHLYIYPISLACSGQLVKVDLTSCVYKAEGTFKGVKSKNTIVTVSEKSLNEISRVVTRRPAPTTTWGNELNGNDI</sequence>
<dbReference type="PANTHER" id="PTHR34007">
    <property type="entry name" value="AEROLYSIN-LIKE PROTEIN-RELATED"/>
    <property type="match status" value="1"/>
</dbReference>
<accession>A0A147BDI7</accession>
<evidence type="ECO:0000256" key="1">
    <source>
        <dbReference type="SAM" id="SignalP"/>
    </source>
</evidence>
<feature type="signal peptide" evidence="1">
    <location>
        <begin position="1"/>
        <end position="22"/>
    </location>
</feature>
<dbReference type="InterPro" id="IPR004991">
    <property type="entry name" value="Aerolysin-like"/>
</dbReference>
<dbReference type="SUPFAM" id="SSF56973">
    <property type="entry name" value="Aerolisin/ETX pore-forming domain"/>
    <property type="match status" value="1"/>
</dbReference>
<dbReference type="Gene3D" id="2.170.15.10">
    <property type="entry name" value="Proaerolysin, chain A, domain 3"/>
    <property type="match status" value="1"/>
</dbReference>
<feature type="chain" id="PRO_5007542039" description="Cytotoxin-like protein" evidence="1">
    <location>
        <begin position="23"/>
        <end position="290"/>
    </location>
</feature>
<dbReference type="InterPro" id="IPR053280">
    <property type="entry name" value="Aerolysin-like_pore-former"/>
</dbReference>
<organism evidence="2">
    <name type="scientific">Ixodes ricinus</name>
    <name type="common">Common tick</name>
    <name type="synonym">Acarus ricinus</name>
    <dbReference type="NCBI Taxonomy" id="34613"/>
    <lineage>
        <taxon>Eukaryota</taxon>
        <taxon>Metazoa</taxon>
        <taxon>Ecdysozoa</taxon>
        <taxon>Arthropoda</taxon>
        <taxon>Chelicerata</taxon>
        <taxon>Arachnida</taxon>
        <taxon>Acari</taxon>
        <taxon>Parasitiformes</taxon>
        <taxon>Ixodida</taxon>
        <taxon>Ixodoidea</taxon>
        <taxon>Ixodidae</taxon>
        <taxon>Ixodinae</taxon>
        <taxon>Ixodes</taxon>
    </lineage>
</organism>
<proteinExistence type="predicted"/>